<keyword evidence="1" id="KW-0234">DNA repair</keyword>
<dbReference type="Pfam" id="PF14214">
    <property type="entry name" value="Helitron_like_N"/>
    <property type="match status" value="1"/>
</dbReference>
<dbReference type="GO" id="GO:0043139">
    <property type="term" value="F:5'-3' DNA helicase activity"/>
    <property type="evidence" value="ECO:0007669"/>
    <property type="project" value="UniProtKB-EC"/>
</dbReference>
<proteinExistence type="inferred from homology"/>
<dbReference type="Gene3D" id="3.40.50.300">
    <property type="entry name" value="P-loop containing nucleotide triphosphate hydrolases"/>
    <property type="match status" value="2"/>
</dbReference>
<dbReference type="InterPro" id="IPR049163">
    <property type="entry name" value="Pif1-like_2B_dom"/>
</dbReference>
<dbReference type="OrthoDB" id="5860629at2759"/>
<keyword evidence="1" id="KW-0378">Hydrolase</keyword>
<comment type="similarity">
    <text evidence="1">Belongs to the helicase family.</text>
</comment>
<feature type="domain" description="Helitron helicase-like" evidence="3">
    <location>
        <begin position="1"/>
        <end position="71"/>
    </location>
</feature>
<dbReference type="Pfam" id="PF21530">
    <property type="entry name" value="Pif1_2B_dom"/>
    <property type="match status" value="1"/>
</dbReference>
<dbReference type="GO" id="GO:0005524">
    <property type="term" value="F:ATP binding"/>
    <property type="evidence" value="ECO:0007669"/>
    <property type="project" value="UniProtKB-KW"/>
</dbReference>
<comment type="cofactor">
    <cofactor evidence="1">
        <name>Mg(2+)</name>
        <dbReference type="ChEBI" id="CHEBI:18420"/>
    </cofactor>
</comment>
<dbReference type="Proteomes" id="UP000646827">
    <property type="component" value="Unassembled WGS sequence"/>
</dbReference>
<keyword evidence="1" id="KW-0227">DNA damage</keyword>
<comment type="caution">
    <text evidence="5">The sequence shown here is derived from an EMBL/GenBank/DDBJ whole genome shotgun (WGS) entry which is preliminary data.</text>
</comment>
<dbReference type="GO" id="GO:0000723">
    <property type="term" value="P:telomere maintenance"/>
    <property type="evidence" value="ECO:0007669"/>
    <property type="project" value="InterPro"/>
</dbReference>
<dbReference type="InterPro" id="IPR025476">
    <property type="entry name" value="Helitron_helicase-like"/>
</dbReference>
<dbReference type="CDD" id="cd18809">
    <property type="entry name" value="SF1_C_RecD"/>
    <property type="match status" value="1"/>
</dbReference>
<dbReference type="EC" id="5.6.2.3" evidence="1"/>
<dbReference type="SUPFAM" id="SSF52540">
    <property type="entry name" value="P-loop containing nucleoside triphosphate hydrolases"/>
    <property type="match status" value="2"/>
</dbReference>
<keyword evidence="1" id="KW-0547">Nucleotide-binding</keyword>
<dbReference type="InterPro" id="IPR010285">
    <property type="entry name" value="DNA_helicase_pif1-like_DEAD"/>
</dbReference>
<evidence type="ECO:0000259" key="4">
    <source>
        <dbReference type="Pfam" id="PF21530"/>
    </source>
</evidence>
<dbReference type="EMBL" id="JAEPRB010000925">
    <property type="protein sequence ID" value="KAG2210394.1"/>
    <property type="molecule type" value="Genomic_DNA"/>
</dbReference>
<dbReference type="PANTHER" id="PTHR10492:SF57">
    <property type="entry name" value="ATP-DEPENDENT DNA HELICASE"/>
    <property type="match status" value="1"/>
</dbReference>
<evidence type="ECO:0000313" key="6">
    <source>
        <dbReference type="Proteomes" id="UP000646827"/>
    </source>
</evidence>
<evidence type="ECO:0000259" key="3">
    <source>
        <dbReference type="Pfam" id="PF14214"/>
    </source>
</evidence>
<dbReference type="GO" id="GO:0016787">
    <property type="term" value="F:hydrolase activity"/>
    <property type="evidence" value="ECO:0007669"/>
    <property type="project" value="UniProtKB-KW"/>
</dbReference>
<reference evidence="5 6" key="1">
    <citation type="submission" date="2020-12" db="EMBL/GenBank/DDBJ databases">
        <title>Metabolic potential, ecology and presence of endohyphal bacteria is reflected in genomic diversity of Mucoromycotina.</title>
        <authorList>
            <person name="Muszewska A."/>
            <person name="Okrasinska A."/>
            <person name="Steczkiewicz K."/>
            <person name="Drgas O."/>
            <person name="Orlowska M."/>
            <person name="Perlinska-Lenart U."/>
            <person name="Aleksandrzak-Piekarczyk T."/>
            <person name="Szatraj K."/>
            <person name="Zielenkiewicz U."/>
            <person name="Pilsyk S."/>
            <person name="Malc E."/>
            <person name="Mieczkowski P."/>
            <person name="Kruszewska J.S."/>
            <person name="Biernat P."/>
            <person name="Pawlowska J."/>
        </authorList>
    </citation>
    <scope>NUCLEOTIDE SEQUENCE [LARGE SCALE GENOMIC DNA]</scope>
    <source>
        <strain evidence="5 6">CBS 142.35</strain>
    </source>
</reference>
<keyword evidence="1" id="KW-0347">Helicase</keyword>
<evidence type="ECO:0000256" key="1">
    <source>
        <dbReference type="RuleBase" id="RU363044"/>
    </source>
</evidence>
<comment type="catalytic activity">
    <reaction evidence="1">
        <text>ATP + H2O = ADP + phosphate + H(+)</text>
        <dbReference type="Rhea" id="RHEA:13065"/>
        <dbReference type="ChEBI" id="CHEBI:15377"/>
        <dbReference type="ChEBI" id="CHEBI:15378"/>
        <dbReference type="ChEBI" id="CHEBI:30616"/>
        <dbReference type="ChEBI" id="CHEBI:43474"/>
        <dbReference type="ChEBI" id="CHEBI:456216"/>
        <dbReference type="EC" id="5.6.2.3"/>
    </reaction>
</comment>
<keyword evidence="1" id="KW-0067">ATP-binding</keyword>
<feature type="domain" description="DNA helicase Pif1-like 2B" evidence="4">
    <location>
        <begin position="808"/>
        <end position="831"/>
    </location>
</feature>
<dbReference type="InterPro" id="IPR027417">
    <property type="entry name" value="P-loop_NTPase"/>
</dbReference>
<gene>
    <name evidence="5" type="ORF">INT45_005490</name>
</gene>
<evidence type="ECO:0000259" key="2">
    <source>
        <dbReference type="Pfam" id="PF05970"/>
    </source>
</evidence>
<sequence length="953" mass="108432">MQQLYQDAMSIVRRFGKPDLFITFTCNPSWPEIQNALLPGQSAPDRPDITSRIFRLKLKQLMHDLTKDMVLEDKPLTQEQCDDIVSAELPDAQIYPSARATVVRHMIHGPCGLLNPRSVCMDAGACKKRYPKQFTPETVLNEDGYPAYRRRNNQDTIVKQRVTLDNRWVVPHNVYLWHDRASLKMTQHHPRQNNDNARNNNDEFDEIRSYLDARYVLASEGCWRFFSFNLHQEFPNHQRLAVHLPDEQYVQFNEEENPIIVAGHAHETTLTAWFLINAEDAAARAVLYPNFPENYVFVKSTRRWKIRERGHGGTISRIYAVSPRDVEKYHLRMLLYHVPGATCFEELRTVDGELLPTFQAAARRREIVPNQEEWDVCLQQASLYEMPSALRQLFAIILAFCNPSDPYLLWETYRNVLSEDFLHAARNELNNPDLEPSDAIYNQTLLAIENIMVELSSSLAQFDGFVLPQDPQTNAAQPEPRVFQLHRQIARQLELTPVTPRVFNNDQQATYNAIITSLSMPSTEPKLHFIDGPGGTGKTYVFNAILEHVRRQGSVALAVATSGTAALLLDGGRTAHSTFAIPLDVYEDTYCPFTPRSDKGRLLLEAQLIVWDEASMVSKDTIHAVDRTLRDLMCHQDTALEHVPFGGKIVVFGGDFRQVLPVIRNGTRAQIVNQSLNRANFWNQVTIHHLRTNMQVQQASNVNDANTLREFSEYLLRIGDGSEPVAMDTEDRVRVQDSMILPGFNLYTLINTVYGDMLSTPPTNNHLTSRAILTPKNKDVTDINNLIIEQLFPGENIEEFLSADTMAGCPVMLLRNLNPSKGLCNGTRLICRSFRRYVIEAKIVTGSHAGDIVLIPRITLTPTNSESPIQFSRTRFPIRSAFAMTINKAQGQTMDQVGLYLPEHPFTHGLLYVAMSRVRTPRSIHITLDRDTSSINGLPGFYTRNVVYREVLL</sequence>
<dbReference type="PANTHER" id="PTHR10492">
    <property type="match status" value="1"/>
</dbReference>
<feature type="domain" description="DNA helicase Pif1-like DEAD-box helicase" evidence="2">
    <location>
        <begin position="503"/>
        <end position="724"/>
    </location>
</feature>
<accession>A0A8H7RG65</accession>
<organism evidence="5 6">
    <name type="scientific">Circinella minor</name>
    <dbReference type="NCBI Taxonomy" id="1195481"/>
    <lineage>
        <taxon>Eukaryota</taxon>
        <taxon>Fungi</taxon>
        <taxon>Fungi incertae sedis</taxon>
        <taxon>Mucoromycota</taxon>
        <taxon>Mucoromycotina</taxon>
        <taxon>Mucoromycetes</taxon>
        <taxon>Mucorales</taxon>
        <taxon>Lichtheimiaceae</taxon>
        <taxon>Circinella</taxon>
    </lineage>
</organism>
<dbReference type="GO" id="GO:0006310">
    <property type="term" value="P:DNA recombination"/>
    <property type="evidence" value="ECO:0007669"/>
    <property type="project" value="UniProtKB-KW"/>
</dbReference>
<dbReference type="Pfam" id="PF05970">
    <property type="entry name" value="PIF1"/>
    <property type="match status" value="1"/>
</dbReference>
<keyword evidence="6" id="KW-1185">Reference proteome</keyword>
<name>A0A8H7RG65_9FUNG</name>
<dbReference type="GO" id="GO:0006281">
    <property type="term" value="P:DNA repair"/>
    <property type="evidence" value="ECO:0007669"/>
    <property type="project" value="UniProtKB-KW"/>
</dbReference>
<keyword evidence="1" id="KW-0233">DNA recombination</keyword>
<protein>
    <recommendedName>
        <fullName evidence="1">ATP-dependent DNA helicase</fullName>
        <ecNumber evidence="1">5.6.2.3</ecNumber>
    </recommendedName>
</protein>
<evidence type="ECO:0000313" key="5">
    <source>
        <dbReference type="EMBL" id="KAG2210394.1"/>
    </source>
</evidence>
<dbReference type="AlphaFoldDB" id="A0A8H7RG65"/>